<dbReference type="InterPro" id="IPR032774">
    <property type="entry name" value="WG_beta_rep"/>
</dbReference>
<evidence type="ECO:0000313" key="2">
    <source>
        <dbReference type="Proteomes" id="UP000256769"/>
    </source>
</evidence>
<organism evidence="1 2">
    <name type="scientific">Chryseobacterium flavum</name>
    <dbReference type="NCBI Taxonomy" id="415851"/>
    <lineage>
        <taxon>Bacteria</taxon>
        <taxon>Pseudomonadati</taxon>
        <taxon>Bacteroidota</taxon>
        <taxon>Flavobacteriia</taxon>
        <taxon>Flavobacteriales</taxon>
        <taxon>Weeksellaceae</taxon>
        <taxon>Chryseobacterium group</taxon>
        <taxon>Chryseobacterium</taxon>
    </lineage>
</organism>
<reference evidence="1 2" key="1">
    <citation type="journal article" date="2007" name="Int. J. Syst. Evol. Microbiol.">
        <title>Chryseobacterium flavum sp. nov., isolated from polluted soil.</title>
        <authorList>
            <person name="Zhou Y."/>
            <person name="Dong J."/>
            <person name="Wang X."/>
            <person name="Huang X."/>
            <person name="Zhang K.Y."/>
            <person name="Zhang Y.Q."/>
            <person name="Guo Y.F."/>
            <person name="Lai R."/>
            <person name="Li W.J."/>
        </authorList>
    </citation>
    <scope>NUCLEOTIDE SEQUENCE [LARGE SCALE GENOMIC DNA]</scope>
    <source>
        <strain evidence="1 2">KCTC 12877</strain>
    </source>
</reference>
<protein>
    <recommendedName>
        <fullName evidence="3">WG repeat-containing protein</fullName>
    </recommendedName>
</protein>
<dbReference type="OrthoDB" id="5464673at2"/>
<evidence type="ECO:0008006" key="3">
    <source>
        <dbReference type="Google" id="ProtNLM"/>
    </source>
</evidence>
<dbReference type="AlphaFoldDB" id="A0A3D9CIT3"/>
<accession>A0A3D9CIT3</accession>
<dbReference type="PANTHER" id="PTHR37841">
    <property type="entry name" value="GLR2918 PROTEIN"/>
    <property type="match status" value="1"/>
</dbReference>
<dbReference type="Proteomes" id="UP000256769">
    <property type="component" value="Unassembled WGS sequence"/>
</dbReference>
<evidence type="ECO:0000313" key="1">
    <source>
        <dbReference type="EMBL" id="REC65678.1"/>
    </source>
</evidence>
<dbReference type="Pfam" id="PF14903">
    <property type="entry name" value="WG_beta_rep"/>
    <property type="match status" value="2"/>
</dbReference>
<keyword evidence="2" id="KW-1185">Reference proteome</keyword>
<name>A0A3D9CIT3_9FLAO</name>
<dbReference type="PANTHER" id="PTHR37841:SF1">
    <property type="entry name" value="DUF3298 DOMAIN-CONTAINING PROTEIN"/>
    <property type="match status" value="1"/>
</dbReference>
<dbReference type="EMBL" id="QNUE01000012">
    <property type="protein sequence ID" value="REC65678.1"/>
    <property type="molecule type" value="Genomic_DNA"/>
</dbReference>
<comment type="caution">
    <text evidence="1">The sequence shown here is derived from an EMBL/GenBank/DDBJ whole genome shotgun (WGS) entry which is preliminary data.</text>
</comment>
<proteinExistence type="predicted"/>
<gene>
    <name evidence="1" type="ORF">DRF59_14515</name>
</gene>
<dbReference type="RefSeq" id="WP_115961566.1">
    <property type="nucleotide sequence ID" value="NZ_CBCRVL010000001.1"/>
</dbReference>
<sequence length="503" mass="58680">MRSLFFILCSTICAAQTHQYTKTVLSKKTGKEVTSYSEGYGILYDAVTKKQGIVDSLGNITFESPYKGSIYHIFKNKFVLSSEEGNRTKSGIIDEKGNEIISLDTQDFNTPWLSKERIICSKGDKEAVYDYSGKLIIPFSDRVRLAAPNRFFVLKDKQWFLYDFNGNRLNERGFKEDYNFENGKALIINDEDKNEIIGPEGQTLHTFTQYIVDITAYPFLITKNKTTGKYGLIDTEENIIADEIFSEITPEYFGNKEYIYLRKNNKTTVFHKKDKKLYPGNFKYLNSLSGQFFSVYNDKLRKYGVTDIEGNLVVPQEYDFIRNFSISGHNFIYLKNRKEEKLLDKDLKNRIDTDVKILAFYPDNLIVNKQNKYYRFSVNDQSMAELKNITLIKGHDTGYFNPLNLYSKPVVCQNNNRLYGVLDGKGKEIIPFIYEDIIVFENSENEFIVKKDGKYGVLNFQNEPLREIIYDKYFWQKEVLRMDYNNTSDFIYFTRFKGSGAQF</sequence>